<evidence type="ECO:0000313" key="1">
    <source>
        <dbReference type="EMBL" id="OGM99650.1"/>
    </source>
</evidence>
<dbReference type="AlphaFoldDB" id="A0A1F8EFN0"/>
<accession>A0A1F8EFN0</accession>
<dbReference type="EMBL" id="MGIZ01000013">
    <property type="protein sequence ID" value="OGM99650.1"/>
    <property type="molecule type" value="Genomic_DNA"/>
</dbReference>
<dbReference type="Proteomes" id="UP000177594">
    <property type="component" value="Unassembled WGS sequence"/>
</dbReference>
<protein>
    <submittedName>
        <fullName evidence="1">Uncharacterized protein</fullName>
    </submittedName>
</protein>
<comment type="caution">
    <text evidence="1">The sequence shown here is derived from an EMBL/GenBank/DDBJ whole genome shotgun (WGS) entry which is preliminary data.</text>
</comment>
<name>A0A1F8EFN0_9BACT</name>
<proteinExistence type="predicted"/>
<gene>
    <name evidence="1" type="ORF">A2817_00965</name>
</gene>
<organism evidence="1 2">
    <name type="scientific">Candidatus Yanofskybacteria bacterium RIFCSPHIGHO2_01_FULL_39_8b</name>
    <dbReference type="NCBI Taxonomy" id="1802659"/>
    <lineage>
        <taxon>Bacteria</taxon>
        <taxon>Candidatus Yanofskyibacteriota</taxon>
    </lineage>
</organism>
<sequence length="110" mass="12319">MSEMTVVAVAVAAPAKPFACHGEPHPGKPCTAKLTQAEAWVPKLARIKKAIGRWPTLAKDLADHIYCGRCAAFARKAGVPFYRYPQTVVEMERRRVERTQAARQAFHRYL</sequence>
<reference evidence="1 2" key="1">
    <citation type="journal article" date="2016" name="Nat. Commun.">
        <title>Thousands of microbial genomes shed light on interconnected biogeochemical processes in an aquifer system.</title>
        <authorList>
            <person name="Anantharaman K."/>
            <person name="Brown C.T."/>
            <person name="Hug L.A."/>
            <person name="Sharon I."/>
            <person name="Castelle C.J."/>
            <person name="Probst A.J."/>
            <person name="Thomas B.C."/>
            <person name="Singh A."/>
            <person name="Wilkins M.J."/>
            <person name="Karaoz U."/>
            <person name="Brodie E.L."/>
            <person name="Williams K.H."/>
            <person name="Hubbard S.S."/>
            <person name="Banfield J.F."/>
        </authorList>
    </citation>
    <scope>NUCLEOTIDE SEQUENCE [LARGE SCALE GENOMIC DNA]</scope>
</reference>
<evidence type="ECO:0000313" key="2">
    <source>
        <dbReference type="Proteomes" id="UP000177594"/>
    </source>
</evidence>